<dbReference type="CDD" id="cd22268">
    <property type="entry name" value="DPBB_RlpA-like"/>
    <property type="match status" value="1"/>
</dbReference>
<dbReference type="SUPFAM" id="SSF50685">
    <property type="entry name" value="Barwin-like endoglucanases"/>
    <property type="match status" value="1"/>
</dbReference>
<evidence type="ECO:0000256" key="3">
    <source>
        <dbReference type="ARBA" id="ARBA00023316"/>
    </source>
</evidence>
<evidence type="ECO:0000256" key="2">
    <source>
        <dbReference type="ARBA" id="ARBA00023239"/>
    </source>
</evidence>
<dbReference type="Pfam" id="PF05036">
    <property type="entry name" value="SPOR"/>
    <property type="match status" value="1"/>
</dbReference>
<keyword evidence="1 4" id="KW-0732">Signal</keyword>
<organism evidence="8 9">
    <name type="scientific">Kangiella aquimarina</name>
    <dbReference type="NCBI Taxonomy" id="261965"/>
    <lineage>
        <taxon>Bacteria</taxon>
        <taxon>Pseudomonadati</taxon>
        <taxon>Pseudomonadota</taxon>
        <taxon>Gammaproteobacteria</taxon>
        <taxon>Kangiellales</taxon>
        <taxon>Kangiellaceae</taxon>
        <taxon>Kangiella</taxon>
    </lineage>
</organism>
<feature type="compositionally biased region" description="Basic and acidic residues" evidence="6">
    <location>
        <begin position="43"/>
        <end position="55"/>
    </location>
</feature>
<dbReference type="InterPro" id="IPR034718">
    <property type="entry name" value="RlpA"/>
</dbReference>
<dbReference type="Pfam" id="PF03330">
    <property type="entry name" value="DPBB_1"/>
    <property type="match status" value="1"/>
</dbReference>
<dbReference type="PROSITE" id="PS51724">
    <property type="entry name" value="SPOR"/>
    <property type="match status" value="1"/>
</dbReference>
<name>A0ABZ0X4C8_9GAMM</name>
<dbReference type="SUPFAM" id="SSF110997">
    <property type="entry name" value="Sporulation related repeat"/>
    <property type="match status" value="1"/>
</dbReference>
<feature type="domain" description="SPOR" evidence="7">
    <location>
        <begin position="220"/>
        <end position="300"/>
    </location>
</feature>
<dbReference type="Proteomes" id="UP001324185">
    <property type="component" value="Chromosome"/>
</dbReference>
<dbReference type="PANTHER" id="PTHR34183:SF1">
    <property type="entry name" value="ENDOLYTIC PEPTIDOGLYCAN TRANSGLYCOSYLASE RLPA"/>
    <property type="match status" value="1"/>
</dbReference>
<gene>
    <name evidence="4" type="primary">rlpA</name>
    <name evidence="8" type="ORF">SR900_00420</name>
</gene>
<dbReference type="Gene3D" id="2.40.40.10">
    <property type="entry name" value="RlpA-like domain"/>
    <property type="match status" value="1"/>
</dbReference>
<feature type="signal peptide" evidence="4">
    <location>
        <begin position="1"/>
        <end position="24"/>
    </location>
</feature>
<accession>A0ABZ0X4C8</accession>
<dbReference type="EC" id="4.2.2.-" evidence="4"/>
<evidence type="ECO:0000313" key="8">
    <source>
        <dbReference type="EMBL" id="WQG85360.1"/>
    </source>
</evidence>
<proteinExistence type="inferred from homology"/>
<dbReference type="InterPro" id="IPR009009">
    <property type="entry name" value="RlpA-like_DPBB"/>
</dbReference>
<dbReference type="PANTHER" id="PTHR34183">
    <property type="entry name" value="ENDOLYTIC PEPTIDOGLYCAN TRANSGLYCOSYLASE RLPA"/>
    <property type="match status" value="1"/>
</dbReference>
<evidence type="ECO:0000256" key="1">
    <source>
        <dbReference type="ARBA" id="ARBA00022729"/>
    </source>
</evidence>
<evidence type="ECO:0000256" key="6">
    <source>
        <dbReference type="SAM" id="MobiDB-lite"/>
    </source>
</evidence>
<sequence precursor="true">MTSNTVITSSKVMLAGLGLLLVSACTTTPPAEEYEYEYGSPADRLRPDYAPDGTKRPFTSGPISEPTPRVEEKSGLGNPPYYEVDGVVYHVMDSGNGYKDAGVASWYGQKFHGRRTSSGEVYDMYQFTAAHKTLPLPSYARVTNLDNGQSVIVKINDRGPFKKNRIIDLSYAAAKKLGYMDQGTARVEVEVLASPRNAGQVNAAQLAQAGELELPPMDEQKDNAQLFVQVGAFADPLRADTLAARLRDHFGQPISISGVDVNGQTLQRVRIGPLRDARTAENILRQLNEYNFGTPKVVTE</sequence>
<feature type="chain" id="PRO_5044908289" description="Endolytic peptidoglycan transglycosylase RlpA" evidence="4">
    <location>
        <begin position="25"/>
        <end position="300"/>
    </location>
</feature>
<dbReference type="NCBIfam" id="TIGR00413">
    <property type="entry name" value="rlpA"/>
    <property type="match status" value="1"/>
</dbReference>
<reference evidence="8 9" key="1">
    <citation type="submission" date="2023-11" db="EMBL/GenBank/DDBJ databases">
        <title>MicrobeMod: A computational toolkit for identifying prokaryotic methylation and restriction-modification with nanopore sequencing.</title>
        <authorList>
            <person name="Crits-Christoph A."/>
            <person name="Kang S.C."/>
            <person name="Lee H."/>
            <person name="Ostrov N."/>
        </authorList>
    </citation>
    <scope>NUCLEOTIDE SEQUENCE [LARGE SCALE GENOMIC DNA]</scope>
    <source>
        <strain evidence="8 9">DSMZ 16071</strain>
    </source>
</reference>
<keyword evidence="9" id="KW-1185">Reference proteome</keyword>
<protein>
    <recommendedName>
        <fullName evidence="4">Endolytic peptidoglycan transglycosylase RlpA</fullName>
        <ecNumber evidence="4">4.2.2.-</ecNumber>
    </recommendedName>
</protein>
<comment type="function">
    <text evidence="4">Lytic transglycosylase with a strong preference for naked glycan strands that lack stem peptides.</text>
</comment>
<dbReference type="InterPro" id="IPR036680">
    <property type="entry name" value="SPOR-like_sf"/>
</dbReference>
<dbReference type="InterPro" id="IPR007730">
    <property type="entry name" value="SPOR-like_dom"/>
</dbReference>
<dbReference type="InterPro" id="IPR036908">
    <property type="entry name" value="RlpA-like_sf"/>
</dbReference>
<dbReference type="RefSeq" id="WP_026309160.1">
    <property type="nucleotide sequence ID" value="NZ_CP140158.1"/>
</dbReference>
<keyword evidence="3 4" id="KW-0961">Cell wall biogenesis/degradation</keyword>
<dbReference type="InterPro" id="IPR012997">
    <property type="entry name" value="RplA"/>
</dbReference>
<feature type="region of interest" description="Disordered" evidence="6">
    <location>
        <begin position="39"/>
        <end position="77"/>
    </location>
</feature>
<evidence type="ECO:0000256" key="5">
    <source>
        <dbReference type="RuleBase" id="RU003495"/>
    </source>
</evidence>
<dbReference type="Gene3D" id="3.30.70.1070">
    <property type="entry name" value="Sporulation related repeat"/>
    <property type="match status" value="1"/>
</dbReference>
<dbReference type="HAMAP" id="MF_02071">
    <property type="entry name" value="RlpA"/>
    <property type="match status" value="1"/>
</dbReference>
<comment type="similarity">
    <text evidence="4 5">Belongs to the RlpA family.</text>
</comment>
<evidence type="ECO:0000259" key="7">
    <source>
        <dbReference type="PROSITE" id="PS51724"/>
    </source>
</evidence>
<evidence type="ECO:0000313" key="9">
    <source>
        <dbReference type="Proteomes" id="UP001324185"/>
    </source>
</evidence>
<keyword evidence="2 4" id="KW-0456">Lyase</keyword>
<evidence type="ECO:0000256" key="4">
    <source>
        <dbReference type="HAMAP-Rule" id="MF_02071"/>
    </source>
</evidence>
<dbReference type="EMBL" id="CP140158">
    <property type="protein sequence ID" value="WQG85360.1"/>
    <property type="molecule type" value="Genomic_DNA"/>
</dbReference>